<dbReference type="OrthoDB" id="425950at2759"/>
<dbReference type="GO" id="GO:0005506">
    <property type="term" value="F:iron ion binding"/>
    <property type="evidence" value="ECO:0007669"/>
    <property type="project" value="UniProtKB-UniRule"/>
</dbReference>
<dbReference type="SUPFAM" id="SSF51197">
    <property type="entry name" value="Clavaminate synthase-like"/>
    <property type="match status" value="1"/>
</dbReference>
<keyword evidence="3" id="KW-0539">Nucleus</keyword>
<dbReference type="AlphaFoldDB" id="A0A4D9CNJ1"/>
<evidence type="ECO:0000313" key="7">
    <source>
        <dbReference type="EMBL" id="TFJ80700.1"/>
    </source>
</evidence>
<keyword evidence="5" id="KW-0732">Signal</keyword>
<comment type="cofactor">
    <cofactor evidence="3">
        <name>Fe(2+)</name>
        <dbReference type="ChEBI" id="CHEBI:29033"/>
    </cofactor>
    <text evidence="3">Binds 1 Fe(2+) ion per subunit.</text>
</comment>
<dbReference type="InterPro" id="IPR003347">
    <property type="entry name" value="JmjC_dom"/>
</dbReference>
<feature type="signal peptide" evidence="5">
    <location>
        <begin position="1"/>
        <end position="32"/>
    </location>
</feature>
<dbReference type="PANTHER" id="PTHR13096:SF8">
    <property type="entry name" value="RIBOSOMAL OXYGENASE 1"/>
    <property type="match status" value="1"/>
</dbReference>
<dbReference type="EMBL" id="SDOX01000158">
    <property type="protein sequence ID" value="TFJ80700.1"/>
    <property type="molecule type" value="Genomic_DNA"/>
</dbReference>
<gene>
    <name evidence="7" type="ORF">NSK_007877</name>
</gene>
<feature type="region of interest" description="Disordered" evidence="4">
    <location>
        <begin position="510"/>
        <end position="602"/>
    </location>
</feature>
<comment type="caution">
    <text evidence="7">The sequence shown here is derived from an EMBL/GenBank/DDBJ whole genome shotgun (WGS) entry which is preliminary data.</text>
</comment>
<proteinExistence type="inferred from homology"/>
<keyword evidence="3" id="KW-0804">Transcription</keyword>
<comment type="function">
    <text evidence="3">Oxygenase that can act as both a histone lysine demethylase and a ribosomal histidine hydroxylase.</text>
</comment>
<evidence type="ECO:0000256" key="5">
    <source>
        <dbReference type="SAM" id="SignalP"/>
    </source>
</evidence>
<comment type="similarity">
    <text evidence="3">Belongs to the ROX family.</text>
</comment>
<keyword evidence="2 3" id="KW-0408">Iron</keyword>
<sequence length="602" mass="64419">MRPKEAPFWKRARRWWRISCCALFLHVPCSKAFLRPCPAVFNPPHCKHQDPQVPRLPGHCPLTTLPAATTANAPISTAPVVADQALGTLLVEASTGCDKLDLKRVFEALTAPSSPFLAKYWQRAPCFTSTSIPCLAQAWTMADMEEAIAKEFLLAGRGFFEENSETGGWKMAAVGLARGSSFEEAKLRPEDVRAALKQRSGTVVFNSVGGSVAALAGVCLDAVEAFRLPVALNLYMTAPGQSTSAPPHTDKQDVFVLQTQGRKRWRVYAPPAPLKKPSVDPFARGKDQDSLRLGELEPPLVDTVLGPGQMLYMPAGFPHTTDTVVGMAEERDPSVHLTLGVDTHIWGLTHAALRDYFLYRLQPGPTATLPPPPPSTQTLPEAFVRFHAQLPLGLREAAAADAGTRWSALKQVLGVGVEAEFQAVMREVGDEHVLQRLEEEGAAEVLGEVVARLLDHHRSLTSVFRAMYSDVKYGLSDVTRDLSCLRSQPYYQNLETTMQALVDWAAPAAGGGEGKGEEEAGGAAPSKGGFGGAKVRKPGGGKGEGKKKRPLDPKPIILASSSLIHTPSPSPPSGASPSPDNPESSVSSAGAEAAAVPQPPPL</sequence>
<dbReference type="Gene3D" id="2.60.120.650">
    <property type="entry name" value="Cupin"/>
    <property type="match status" value="1"/>
</dbReference>
<reference evidence="7 8" key="1">
    <citation type="submission" date="2019-01" db="EMBL/GenBank/DDBJ databases">
        <title>Nuclear Genome Assembly of the Microalgal Biofuel strain Nannochloropsis salina CCMP1776.</title>
        <authorList>
            <person name="Hovde B."/>
        </authorList>
    </citation>
    <scope>NUCLEOTIDE SEQUENCE [LARGE SCALE GENOMIC DNA]</scope>
    <source>
        <strain evidence="7 8">CCMP1776</strain>
    </source>
</reference>
<evidence type="ECO:0000256" key="4">
    <source>
        <dbReference type="SAM" id="MobiDB-lite"/>
    </source>
</evidence>
<dbReference type="PROSITE" id="PS51184">
    <property type="entry name" value="JMJC"/>
    <property type="match status" value="1"/>
</dbReference>
<dbReference type="InterPro" id="IPR039994">
    <property type="entry name" value="NO66-like"/>
</dbReference>
<evidence type="ECO:0000256" key="1">
    <source>
        <dbReference type="ARBA" id="ARBA00022723"/>
    </source>
</evidence>
<dbReference type="GO" id="GO:0032453">
    <property type="term" value="F:histone H3K4 demethylase activity"/>
    <property type="evidence" value="ECO:0007669"/>
    <property type="project" value="TreeGrafter"/>
</dbReference>
<comment type="subcellular location">
    <subcellularLocation>
        <location evidence="3">Nucleus</location>
    </subcellularLocation>
</comment>
<keyword evidence="3" id="KW-0223">Dioxygenase</keyword>
<feature type="domain" description="JmjC" evidence="6">
    <location>
        <begin position="204"/>
        <end position="358"/>
    </location>
</feature>
<keyword evidence="3" id="KW-0560">Oxidoreductase</keyword>
<evidence type="ECO:0000313" key="8">
    <source>
        <dbReference type="Proteomes" id="UP000355283"/>
    </source>
</evidence>
<dbReference type="GO" id="GO:0005730">
    <property type="term" value="C:nucleolus"/>
    <property type="evidence" value="ECO:0007669"/>
    <property type="project" value="TreeGrafter"/>
</dbReference>
<protein>
    <recommendedName>
        <fullName evidence="3">Bifunctional lysine-specific demethylase and histidyl-hydroxylase</fullName>
        <ecNumber evidence="3">1.14.11.-</ecNumber>
    </recommendedName>
</protein>
<evidence type="ECO:0000256" key="3">
    <source>
        <dbReference type="RuleBase" id="RU366061"/>
    </source>
</evidence>
<feature type="compositionally biased region" description="Low complexity" evidence="4">
    <location>
        <begin position="575"/>
        <end position="596"/>
    </location>
</feature>
<organism evidence="7 8">
    <name type="scientific">Nannochloropsis salina CCMP1776</name>
    <dbReference type="NCBI Taxonomy" id="1027361"/>
    <lineage>
        <taxon>Eukaryota</taxon>
        <taxon>Sar</taxon>
        <taxon>Stramenopiles</taxon>
        <taxon>Ochrophyta</taxon>
        <taxon>Eustigmatophyceae</taxon>
        <taxon>Eustigmatales</taxon>
        <taxon>Monodopsidaceae</taxon>
        <taxon>Microchloropsis</taxon>
        <taxon>Microchloropsis salina</taxon>
    </lineage>
</organism>
<keyword evidence="8" id="KW-1185">Reference proteome</keyword>
<dbReference type="PANTHER" id="PTHR13096">
    <property type="entry name" value="MINA53 MYC INDUCED NUCLEAR ANTIGEN"/>
    <property type="match status" value="1"/>
</dbReference>
<dbReference type="EC" id="1.14.11.-" evidence="3"/>
<dbReference type="GO" id="GO:0051864">
    <property type="term" value="F:histone H3K36 demethylase activity"/>
    <property type="evidence" value="ECO:0007669"/>
    <property type="project" value="TreeGrafter"/>
</dbReference>
<feature type="chain" id="PRO_5020025967" description="Bifunctional lysine-specific demethylase and histidyl-hydroxylase" evidence="5">
    <location>
        <begin position="33"/>
        <end position="602"/>
    </location>
</feature>
<dbReference type="Pfam" id="PF08007">
    <property type="entry name" value="JmjC_2"/>
    <property type="match status" value="1"/>
</dbReference>
<keyword evidence="1 3" id="KW-0479">Metal-binding</keyword>
<name>A0A4D9CNJ1_9STRA</name>
<keyword evidence="3" id="KW-0805">Transcription regulation</keyword>
<accession>A0A4D9CNJ1</accession>
<dbReference type="Proteomes" id="UP000355283">
    <property type="component" value="Unassembled WGS sequence"/>
</dbReference>
<evidence type="ECO:0000256" key="2">
    <source>
        <dbReference type="ARBA" id="ARBA00023004"/>
    </source>
</evidence>
<evidence type="ECO:0000259" key="6">
    <source>
        <dbReference type="PROSITE" id="PS51184"/>
    </source>
</evidence>
<feature type="compositionally biased region" description="Basic residues" evidence="4">
    <location>
        <begin position="534"/>
        <end position="549"/>
    </location>
</feature>